<protein>
    <submittedName>
        <fullName evidence="1">Uncharacterized protein</fullName>
    </submittedName>
</protein>
<gene>
    <name evidence="1" type="ORF">MUK42_36361</name>
</gene>
<reference evidence="1" key="1">
    <citation type="submission" date="2022-05" db="EMBL/GenBank/DDBJ databases">
        <title>The Musa troglodytarum L. genome provides insights into the mechanism of non-climacteric behaviour and enrichment of carotenoids.</title>
        <authorList>
            <person name="Wang J."/>
        </authorList>
    </citation>
    <scope>NUCLEOTIDE SEQUENCE</scope>
    <source>
        <tissue evidence="1">Leaf</tissue>
    </source>
</reference>
<evidence type="ECO:0000313" key="2">
    <source>
        <dbReference type="Proteomes" id="UP001055439"/>
    </source>
</evidence>
<name>A0A9E7FMA9_9LILI</name>
<accession>A0A9E7FMA9</accession>
<keyword evidence="2" id="KW-1185">Reference proteome</keyword>
<proteinExistence type="predicted"/>
<dbReference type="EMBL" id="CP097506">
    <property type="protein sequence ID" value="URD98884.1"/>
    <property type="molecule type" value="Genomic_DNA"/>
</dbReference>
<organism evidence="1 2">
    <name type="scientific">Musa troglodytarum</name>
    <name type="common">fe'i banana</name>
    <dbReference type="NCBI Taxonomy" id="320322"/>
    <lineage>
        <taxon>Eukaryota</taxon>
        <taxon>Viridiplantae</taxon>
        <taxon>Streptophyta</taxon>
        <taxon>Embryophyta</taxon>
        <taxon>Tracheophyta</taxon>
        <taxon>Spermatophyta</taxon>
        <taxon>Magnoliopsida</taxon>
        <taxon>Liliopsida</taxon>
        <taxon>Zingiberales</taxon>
        <taxon>Musaceae</taxon>
        <taxon>Musa</taxon>
    </lineage>
</organism>
<dbReference type="Proteomes" id="UP001055439">
    <property type="component" value="Chromosome 4"/>
</dbReference>
<evidence type="ECO:0000313" key="1">
    <source>
        <dbReference type="EMBL" id="URD98884.1"/>
    </source>
</evidence>
<sequence length="64" mass="6642">MAGSKASNEEGFLGQTVASVYRAAGLLQRTVVTDTKWAREFGLAARHQMPLLSSSSVTGTAAAS</sequence>
<dbReference type="AlphaFoldDB" id="A0A9E7FMA9"/>